<dbReference type="InterPro" id="IPR019734">
    <property type="entry name" value="TPR_rpt"/>
</dbReference>
<feature type="signal peptide" evidence="3">
    <location>
        <begin position="1"/>
        <end position="29"/>
    </location>
</feature>
<feature type="repeat" description="TPR" evidence="1">
    <location>
        <begin position="590"/>
        <end position="623"/>
    </location>
</feature>
<dbReference type="Gene3D" id="1.25.40.10">
    <property type="entry name" value="Tetratricopeptide repeat domain"/>
    <property type="match status" value="1"/>
</dbReference>
<evidence type="ECO:0000256" key="1">
    <source>
        <dbReference type="PROSITE-ProRule" id="PRU00339"/>
    </source>
</evidence>
<feature type="compositionally biased region" description="Basic and acidic residues" evidence="2">
    <location>
        <begin position="325"/>
        <end position="349"/>
    </location>
</feature>
<dbReference type="KEGG" id="aagg:ETAA8_69140"/>
<organism evidence="4 5">
    <name type="scientific">Anatilimnocola aggregata</name>
    <dbReference type="NCBI Taxonomy" id="2528021"/>
    <lineage>
        <taxon>Bacteria</taxon>
        <taxon>Pseudomonadati</taxon>
        <taxon>Planctomycetota</taxon>
        <taxon>Planctomycetia</taxon>
        <taxon>Pirellulales</taxon>
        <taxon>Pirellulaceae</taxon>
        <taxon>Anatilimnocola</taxon>
    </lineage>
</organism>
<evidence type="ECO:0000313" key="5">
    <source>
        <dbReference type="Proteomes" id="UP000315017"/>
    </source>
</evidence>
<dbReference type="SMART" id="SM00028">
    <property type="entry name" value="TPR"/>
    <property type="match status" value="3"/>
</dbReference>
<dbReference type="EMBL" id="CP036274">
    <property type="protein sequence ID" value="QDU31754.1"/>
    <property type="molecule type" value="Genomic_DNA"/>
</dbReference>
<dbReference type="Pfam" id="PF13432">
    <property type="entry name" value="TPR_16"/>
    <property type="match status" value="2"/>
</dbReference>
<gene>
    <name evidence="4" type="ORF">ETAA8_69140</name>
</gene>
<dbReference type="InterPro" id="IPR011990">
    <property type="entry name" value="TPR-like_helical_dom_sf"/>
</dbReference>
<keyword evidence="3" id="KW-0732">Signal</keyword>
<feature type="region of interest" description="Disordered" evidence="2">
    <location>
        <begin position="31"/>
        <end position="356"/>
    </location>
</feature>
<proteinExistence type="predicted"/>
<dbReference type="AlphaFoldDB" id="A0A517YNF9"/>
<feature type="compositionally biased region" description="Gly residues" evidence="2">
    <location>
        <begin position="33"/>
        <end position="77"/>
    </location>
</feature>
<accession>A0A517YNF9</accession>
<sequence precursor="true">MNVKHWYRKCAVAGVVALTALLLPMQSQAQRGGLSGARGNIGGGGGGARPNLGGGGGARPNLGGGGGGRPNLGGGGAAARPNPGNISRPSLSNPGLNARPTQPIARPGGGSNPSLSGISRPNVTAPSRPNVGANRPTTGVNRPIAPGNIGRPDLSRPSLQPPATLPAVRPNLPGQIGGGNRPTLPDRPGIIGGGGNRPTLPDRPGIGGGNRPTLPDRPGIGGGNRPTLPDRPGIGGDRPIVPDRPGIGGGNRPTLPDRPGIGGGNRPTLPDRPGVGGGDRPIFPDRPGLGGGDRPTFPNRPGGDRPGWPERPGGGDRPVFPDRPGIGDRPIRPDRPVFPDRPVIDRPIVDRPNWPNRPDGPIIGGGNNNNNNNNNNNIIINRPNNPNWGWGWGWGWNPGWGGHWNNHRWYHGPWNNHWRSPWYRPAPAFFIGWGLGSWNSRVVYSNPYVIQSTTPSFNYSQPVVINNIVSSDSSATATATAEATAQNEAAMKQFDAGMTAFYEAQFPTALNSFNASLKLLPGDPVVHEMLALTYFALGKYPQSAEILNSLLASAPGMDWTTMSSVYGDIDLYTTQLRALEQYVDANPNNAAAAFVLAYHYLVVGHTDAAIEKLQTVVKLQPKDVTAQRMLGALQRDASARAETKDDGQTTDLVGRWLAKADDVNIELKITDDSQFTWVAKPTGKPPVELAGSLAAEGNMIALETEGQGTMMGRVKSGGDDKFQFIVPGGPPDDMGLTFVRQN</sequence>
<dbReference type="SUPFAM" id="SSF48452">
    <property type="entry name" value="TPR-like"/>
    <property type="match status" value="1"/>
</dbReference>
<feature type="chain" id="PRO_5021740602" evidence="3">
    <location>
        <begin position="30"/>
        <end position="742"/>
    </location>
</feature>
<keyword evidence="5" id="KW-1185">Reference proteome</keyword>
<evidence type="ECO:0000256" key="2">
    <source>
        <dbReference type="SAM" id="MobiDB-lite"/>
    </source>
</evidence>
<protein>
    <submittedName>
        <fullName evidence="4">Tetratricopeptide repeat protein</fullName>
    </submittedName>
</protein>
<evidence type="ECO:0000256" key="3">
    <source>
        <dbReference type="SAM" id="SignalP"/>
    </source>
</evidence>
<dbReference type="Proteomes" id="UP000315017">
    <property type="component" value="Chromosome"/>
</dbReference>
<dbReference type="RefSeq" id="WP_202921426.1">
    <property type="nucleotide sequence ID" value="NZ_CP036274.1"/>
</dbReference>
<dbReference type="PROSITE" id="PS50005">
    <property type="entry name" value="TPR"/>
    <property type="match status" value="1"/>
</dbReference>
<keyword evidence="1" id="KW-0802">TPR repeat</keyword>
<reference evidence="4 5" key="1">
    <citation type="submission" date="2019-02" db="EMBL/GenBank/DDBJ databases">
        <title>Deep-cultivation of Planctomycetes and their phenomic and genomic characterization uncovers novel biology.</title>
        <authorList>
            <person name="Wiegand S."/>
            <person name="Jogler M."/>
            <person name="Boedeker C."/>
            <person name="Pinto D."/>
            <person name="Vollmers J."/>
            <person name="Rivas-Marin E."/>
            <person name="Kohn T."/>
            <person name="Peeters S.H."/>
            <person name="Heuer A."/>
            <person name="Rast P."/>
            <person name="Oberbeckmann S."/>
            <person name="Bunk B."/>
            <person name="Jeske O."/>
            <person name="Meyerdierks A."/>
            <person name="Storesund J.E."/>
            <person name="Kallscheuer N."/>
            <person name="Luecker S."/>
            <person name="Lage O.M."/>
            <person name="Pohl T."/>
            <person name="Merkel B.J."/>
            <person name="Hornburger P."/>
            <person name="Mueller R.-W."/>
            <person name="Bruemmer F."/>
            <person name="Labrenz M."/>
            <person name="Spormann A.M."/>
            <person name="Op den Camp H."/>
            <person name="Overmann J."/>
            <person name="Amann R."/>
            <person name="Jetten M.S.M."/>
            <person name="Mascher T."/>
            <person name="Medema M.H."/>
            <person name="Devos D.P."/>
            <person name="Kaster A.-K."/>
            <person name="Ovreas L."/>
            <person name="Rohde M."/>
            <person name="Galperin M.Y."/>
            <person name="Jogler C."/>
        </authorList>
    </citation>
    <scope>NUCLEOTIDE SEQUENCE [LARGE SCALE GENOMIC DNA]</scope>
    <source>
        <strain evidence="4 5">ETA_A8</strain>
    </source>
</reference>
<feature type="compositionally biased region" description="Polar residues" evidence="2">
    <location>
        <begin position="112"/>
        <end position="127"/>
    </location>
</feature>
<name>A0A517YNF9_9BACT</name>
<evidence type="ECO:0000313" key="4">
    <source>
        <dbReference type="EMBL" id="QDU31754.1"/>
    </source>
</evidence>